<dbReference type="Proteomes" id="UP000023152">
    <property type="component" value="Unassembled WGS sequence"/>
</dbReference>
<dbReference type="AlphaFoldDB" id="X6P0M3"/>
<dbReference type="InterPro" id="IPR018316">
    <property type="entry name" value="Tubulin/FtsZ_2-layer-sand-dom"/>
</dbReference>
<reference evidence="10 11" key="1">
    <citation type="journal article" date="2013" name="Curr. Biol.">
        <title>The Genome of the Foraminiferan Reticulomyxa filosa.</title>
        <authorList>
            <person name="Glockner G."/>
            <person name="Hulsmann N."/>
            <person name="Schleicher M."/>
            <person name="Noegel A.A."/>
            <person name="Eichinger L."/>
            <person name="Gallinger C."/>
            <person name="Pawlowski J."/>
            <person name="Sierra R."/>
            <person name="Euteneuer U."/>
            <person name="Pillet L."/>
            <person name="Moustafa A."/>
            <person name="Platzer M."/>
            <person name="Groth M."/>
            <person name="Szafranski K."/>
            <person name="Schliwa M."/>
        </authorList>
    </citation>
    <scope>NUCLEOTIDE SEQUENCE [LARGE SCALE GENOMIC DNA]</scope>
</reference>
<gene>
    <name evidence="10" type="ORF">RFI_06039</name>
</gene>
<dbReference type="PROSITE" id="PS00228">
    <property type="entry name" value="TUBULIN_B_AUTOREG"/>
    <property type="match status" value="1"/>
</dbReference>
<comment type="function">
    <text evidence="8">Tubulin is the major constituent of microtubules, a cylinder consisting of laterally associated linear protofilaments composed of alpha- and beta-tubulin heterodimers. Microtubules grow by the addition of GTP-tubulin dimers to the microtubule end, where a stabilizing cap forms. Below the cap, tubulin dimers are in GDP-bound state, owing to GTPase activity of alpha-tubulin.</text>
</comment>
<dbReference type="InterPro" id="IPR036525">
    <property type="entry name" value="Tubulin/FtsZ_GTPase_sf"/>
</dbReference>
<evidence type="ECO:0000256" key="7">
    <source>
        <dbReference type="ARBA" id="ARBA00049117"/>
    </source>
</evidence>
<organism evidence="10 11">
    <name type="scientific">Reticulomyxa filosa</name>
    <dbReference type="NCBI Taxonomy" id="46433"/>
    <lineage>
        <taxon>Eukaryota</taxon>
        <taxon>Sar</taxon>
        <taxon>Rhizaria</taxon>
        <taxon>Retaria</taxon>
        <taxon>Foraminifera</taxon>
        <taxon>Monothalamids</taxon>
        <taxon>Reticulomyxidae</taxon>
        <taxon>Reticulomyxa</taxon>
    </lineage>
</organism>
<feature type="domain" description="Tubulin/FtsZ GTPase" evidence="9">
    <location>
        <begin position="46"/>
        <end position="231"/>
    </location>
</feature>
<dbReference type="InterPro" id="IPR008280">
    <property type="entry name" value="Tub_FtsZ_C"/>
</dbReference>
<keyword evidence="3 8" id="KW-0493">Microtubule</keyword>
<keyword evidence="11" id="KW-1185">Reference proteome</keyword>
<evidence type="ECO:0000256" key="1">
    <source>
        <dbReference type="ARBA" id="ARBA00009636"/>
    </source>
</evidence>
<evidence type="ECO:0000256" key="6">
    <source>
        <dbReference type="ARBA" id="ARBA00023134"/>
    </source>
</evidence>
<sequence>MREILTIEIGQAGIQLGNAIWEQYCAEHDVDNTGKRKDERSRDDPLTTFFEETNLEPSVIDNVINGPLAALFSREFLLSGKEDAANNFARGFYSIGRQMMDKVNDKIRKIIENVDSLMGFMIVHSIGGGTGSGLGSLILERLVMDYRKKSKIGFDIYPSSTLSTCVIEPYNALLATHCLVDRVDVSLVLDNEAIYDICQNKLLITKPDVNNLNRLISKVISSMTAYIRFKTELSVSWNELSSALVPFPRIPFLTTGMSPIVPKTHVSSTSYTLQDIVDQCFKPSNWLVQYTDFDPIEDKYMALTLNFRGDIKSKEANAGYVWLKTNNKISLIDWCPIRLNLHEIPAASLEVDDIGAWTKSTVMIANNTAIPRMFTKRIVEKFDYLYSQRAFVHWYIREKMEETEFLEARQNLKFLEKDYLDILSEVPTDYENSDTDDDYW</sequence>
<comment type="similarity">
    <text evidence="1 8">Belongs to the tubulin family.</text>
</comment>
<dbReference type="InterPro" id="IPR013838">
    <property type="entry name" value="Beta-tubulin_BS"/>
</dbReference>
<evidence type="ECO:0000313" key="11">
    <source>
        <dbReference type="Proteomes" id="UP000023152"/>
    </source>
</evidence>
<dbReference type="GO" id="GO:0007017">
    <property type="term" value="P:microtubule-based process"/>
    <property type="evidence" value="ECO:0007669"/>
    <property type="project" value="InterPro"/>
</dbReference>
<dbReference type="SMART" id="SM00864">
    <property type="entry name" value="Tubulin"/>
    <property type="match status" value="1"/>
</dbReference>
<dbReference type="Gene3D" id="3.40.50.1440">
    <property type="entry name" value="Tubulin/FtsZ, GTPase domain"/>
    <property type="match status" value="1"/>
</dbReference>
<dbReference type="InterPro" id="IPR037103">
    <property type="entry name" value="Tubulin/FtsZ-like_C"/>
</dbReference>
<evidence type="ECO:0000256" key="8">
    <source>
        <dbReference type="RuleBase" id="RU000352"/>
    </source>
</evidence>
<dbReference type="SUPFAM" id="SSF52490">
    <property type="entry name" value="Tubulin nucleotide-binding domain-like"/>
    <property type="match status" value="1"/>
</dbReference>
<dbReference type="Pfam" id="PF03953">
    <property type="entry name" value="Tubulin_C"/>
    <property type="match status" value="1"/>
</dbReference>
<dbReference type="InterPro" id="IPR017975">
    <property type="entry name" value="Tubulin_CS"/>
</dbReference>
<keyword evidence="4 8" id="KW-0547">Nucleotide-binding</keyword>
<evidence type="ECO:0000256" key="4">
    <source>
        <dbReference type="ARBA" id="ARBA00022741"/>
    </source>
</evidence>
<name>X6P0M3_RETFI</name>
<dbReference type="Gene3D" id="3.30.1330.20">
    <property type="entry name" value="Tubulin/FtsZ, C-terminal domain"/>
    <property type="match status" value="1"/>
</dbReference>
<dbReference type="PRINTS" id="PR01161">
    <property type="entry name" value="TUBULIN"/>
</dbReference>
<proteinExistence type="inferred from homology"/>
<dbReference type="PROSITE" id="PS00227">
    <property type="entry name" value="TUBULIN"/>
    <property type="match status" value="1"/>
</dbReference>
<evidence type="ECO:0000256" key="3">
    <source>
        <dbReference type="ARBA" id="ARBA00022701"/>
    </source>
</evidence>
<evidence type="ECO:0000256" key="2">
    <source>
        <dbReference type="ARBA" id="ARBA00022490"/>
    </source>
</evidence>
<evidence type="ECO:0000256" key="5">
    <source>
        <dbReference type="ARBA" id="ARBA00022801"/>
    </source>
</evidence>
<comment type="catalytic activity">
    <reaction evidence="7">
        <text>GTP + H2O = GDP + phosphate + H(+)</text>
        <dbReference type="Rhea" id="RHEA:19669"/>
        <dbReference type="ChEBI" id="CHEBI:15377"/>
        <dbReference type="ChEBI" id="CHEBI:15378"/>
        <dbReference type="ChEBI" id="CHEBI:37565"/>
        <dbReference type="ChEBI" id="CHEBI:43474"/>
        <dbReference type="ChEBI" id="CHEBI:58189"/>
    </reaction>
    <physiologicalReaction direction="left-to-right" evidence="7">
        <dbReference type="Rhea" id="RHEA:19670"/>
    </physiologicalReaction>
</comment>
<evidence type="ECO:0000313" key="10">
    <source>
        <dbReference type="EMBL" id="ETO31082.1"/>
    </source>
</evidence>
<dbReference type="InterPro" id="IPR002452">
    <property type="entry name" value="Alpha_tubulin"/>
</dbReference>
<keyword evidence="6 8" id="KW-0342">GTP-binding</keyword>
<dbReference type="PANTHER" id="PTHR11588">
    <property type="entry name" value="TUBULIN"/>
    <property type="match status" value="1"/>
</dbReference>
<dbReference type="InterPro" id="IPR003008">
    <property type="entry name" value="Tubulin_FtsZ_GTPase"/>
</dbReference>
<evidence type="ECO:0000259" key="9">
    <source>
        <dbReference type="SMART" id="SM00864"/>
    </source>
</evidence>
<keyword evidence="2" id="KW-0963">Cytoplasm</keyword>
<comment type="caution">
    <text evidence="10">The sequence shown here is derived from an EMBL/GenBank/DDBJ whole genome shotgun (WGS) entry which is preliminary data.</text>
</comment>
<accession>X6P0M3</accession>
<dbReference type="PRINTS" id="PR01162">
    <property type="entry name" value="ALPHATUBULIN"/>
</dbReference>
<dbReference type="GO" id="GO:0005874">
    <property type="term" value="C:microtubule"/>
    <property type="evidence" value="ECO:0007669"/>
    <property type="project" value="UniProtKB-KW"/>
</dbReference>
<dbReference type="GO" id="GO:0005525">
    <property type="term" value="F:GTP binding"/>
    <property type="evidence" value="ECO:0007669"/>
    <property type="project" value="UniProtKB-UniRule"/>
</dbReference>
<dbReference type="GO" id="GO:0016787">
    <property type="term" value="F:hydrolase activity"/>
    <property type="evidence" value="ECO:0007669"/>
    <property type="project" value="UniProtKB-KW"/>
</dbReference>
<dbReference type="GO" id="GO:0005200">
    <property type="term" value="F:structural constituent of cytoskeleton"/>
    <property type="evidence" value="ECO:0007669"/>
    <property type="project" value="InterPro"/>
</dbReference>
<protein>
    <recommendedName>
        <fullName evidence="8">Tubulin alpha chain</fullName>
    </recommendedName>
</protein>
<dbReference type="Gene3D" id="1.10.287.600">
    <property type="entry name" value="Helix hairpin bin"/>
    <property type="match status" value="1"/>
</dbReference>
<dbReference type="CDD" id="cd02186">
    <property type="entry name" value="alpha_tubulin"/>
    <property type="match status" value="1"/>
</dbReference>
<dbReference type="InterPro" id="IPR000217">
    <property type="entry name" value="Tubulin"/>
</dbReference>
<dbReference type="Pfam" id="PF00091">
    <property type="entry name" value="Tubulin"/>
    <property type="match status" value="1"/>
</dbReference>
<comment type="subunit">
    <text evidence="8">Dimer of alpha and beta chains. A typical microtubule is a hollow water-filled tube with an outer diameter of 25 nm and an inner diameter of 15 nM. Alpha-beta heterodimers associate head-to-tail to form protofilaments running lengthwise along the microtubule wall with the beta-tubulin subunit facing the microtubule plus end conferring a structural polarity. Microtubules usually have 13 protofilaments but different protofilament numbers can be found in some organisms and specialized cells.</text>
</comment>
<dbReference type="EMBL" id="ASPP01005141">
    <property type="protein sequence ID" value="ETO31082.1"/>
    <property type="molecule type" value="Genomic_DNA"/>
</dbReference>
<dbReference type="InterPro" id="IPR023123">
    <property type="entry name" value="Tubulin_C"/>
</dbReference>
<dbReference type="SUPFAM" id="SSF55307">
    <property type="entry name" value="Tubulin C-terminal domain-like"/>
    <property type="match status" value="1"/>
</dbReference>
<keyword evidence="5" id="KW-0378">Hydrolase</keyword>